<dbReference type="GO" id="GO:0005840">
    <property type="term" value="C:ribosome"/>
    <property type="evidence" value="ECO:0007669"/>
    <property type="project" value="UniProtKB-KW"/>
</dbReference>
<protein>
    <recommendedName>
        <fullName evidence="6">Ribosomal protein L11 methyltransferase</fullName>
        <shortName evidence="6">L11 Mtase</shortName>
        <ecNumber evidence="6">2.1.1.-</ecNumber>
    </recommendedName>
</protein>
<dbReference type="PIRSF" id="PIRSF000401">
    <property type="entry name" value="RPL11_MTase"/>
    <property type="match status" value="1"/>
</dbReference>
<dbReference type="GO" id="GO:0008276">
    <property type="term" value="F:protein methyltransferase activity"/>
    <property type="evidence" value="ECO:0007669"/>
    <property type="project" value="UniProtKB-UniRule"/>
</dbReference>
<comment type="similarity">
    <text evidence="1 6">Belongs to the methyltransferase superfamily. PrmA family.</text>
</comment>
<keyword evidence="7" id="KW-0689">Ribosomal protein</keyword>
<comment type="caution">
    <text evidence="7">The sequence shown here is derived from an EMBL/GenBank/DDBJ whole genome shotgun (WGS) entry which is preliminary data.</text>
</comment>
<keyword evidence="2 6" id="KW-0963">Cytoplasm</keyword>
<dbReference type="InterPro" id="IPR050078">
    <property type="entry name" value="Ribosomal_L11_MeTrfase_PrmA"/>
</dbReference>
<comment type="catalytic activity">
    <reaction evidence="6">
        <text>L-lysyl-[protein] + 3 S-adenosyl-L-methionine = N(6),N(6),N(6)-trimethyl-L-lysyl-[protein] + 3 S-adenosyl-L-homocysteine + 3 H(+)</text>
        <dbReference type="Rhea" id="RHEA:54192"/>
        <dbReference type="Rhea" id="RHEA-COMP:9752"/>
        <dbReference type="Rhea" id="RHEA-COMP:13826"/>
        <dbReference type="ChEBI" id="CHEBI:15378"/>
        <dbReference type="ChEBI" id="CHEBI:29969"/>
        <dbReference type="ChEBI" id="CHEBI:57856"/>
        <dbReference type="ChEBI" id="CHEBI:59789"/>
        <dbReference type="ChEBI" id="CHEBI:61961"/>
    </reaction>
</comment>
<feature type="binding site" evidence="6">
    <location>
        <position position="169"/>
    </location>
    <ligand>
        <name>S-adenosyl-L-methionine</name>
        <dbReference type="ChEBI" id="CHEBI:59789"/>
    </ligand>
</feature>
<dbReference type="EC" id="2.1.1.-" evidence="6"/>
<dbReference type="PANTHER" id="PTHR43648">
    <property type="entry name" value="ELECTRON TRANSFER FLAVOPROTEIN BETA SUBUNIT LYSINE METHYLTRANSFERASE"/>
    <property type="match status" value="1"/>
</dbReference>
<dbReference type="Pfam" id="PF06325">
    <property type="entry name" value="PrmA"/>
    <property type="match status" value="1"/>
</dbReference>
<keyword evidence="4 6" id="KW-0808">Transferase</keyword>
<feature type="binding site" evidence="6">
    <location>
        <position position="234"/>
    </location>
    <ligand>
        <name>S-adenosyl-L-methionine</name>
        <dbReference type="ChEBI" id="CHEBI:59789"/>
    </ligand>
</feature>
<comment type="function">
    <text evidence="6">Methylates ribosomal protein L11.</text>
</comment>
<keyword evidence="3 6" id="KW-0489">Methyltransferase</keyword>
<evidence type="ECO:0000256" key="2">
    <source>
        <dbReference type="ARBA" id="ARBA00022490"/>
    </source>
</evidence>
<dbReference type="GO" id="GO:0005737">
    <property type="term" value="C:cytoplasm"/>
    <property type="evidence" value="ECO:0007669"/>
    <property type="project" value="UniProtKB-SubCell"/>
</dbReference>
<dbReference type="GO" id="GO:0032259">
    <property type="term" value="P:methylation"/>
    <property type="evidence" value="ECO:0007669"/>
    <property type="project" value="UniProtKB-KW"/>
</dbReference>
<dbReference type="HAMAP" id="MF_00735">
    <property type="entry name" value="Methyltr_PrmA"/>
    <property type="match status" value="1"/>
</dbReference>
<evidence type="ECO:0000256" key="6">
    <source>
        <dbReference type="HAMAP-Rule" id="MF_00735"/>
    </source>
</evidence>
<evidence type="ECO:0000256" key="4">
    <source>
        <dbReference type="ARBA" id="ARBA00022679"/>
    </source>
</evidence>
<evidence type="ECO:0000313" key="7">
    <source>
        <dbReference type="EMBL" id="HHI89165.1"/>
    </source>
</evidence>
<dbReference type="SUPFAM" id="SSF53335">
    <property type="entry name" value="S-adenosyl-L-methionine-dependent methyltransferases"/>
    <property type="match status" value="1"/>
</dbReference>
<dbReference type="Gene3D" id="3.40.50.150">
    <property type="entry name" value="Vaccinia Virus protein VP39"/>
    <property type="match status" value="1"/>
</dbReference>
<dbReference type="EMBL" id="DROP01000289">
    <property type="protein sequence ID" value="HHI89165.1"/>
    <property type="molecule type" value="Genomic_DNA"/>
</dbReference>
<proteinExistence type="inferred from homology"/>
<keyword evidence="5 6" id="KW-0949">S-adenosyl-L-methionine</keyword>
<comment type="subcellular location">
    <subcellularLocation>
        <location evidence="6">Cytoplasm</location>
    </subcellularLocation>
</comment>
<keyword evidence="7" id="KW-0687">Ribonucleoprotein</keyword>
<dbReference type="InterPro" id="IPR029063">
    <property type="entry name" value="SAM-dependent_MTases_sf"/>
</dbReference>
<evidence type="ECO:0000256" key="3">
    <source>
        <dbReference type="ARBA" id="ARBA00022603"/>
    </source>
</evidence>
<dbReference type="CDD" id="cd02440">
    <property type="entry name" value="AdoMet_MTases"/>
    <property type="match status" value="1"/>
</dbReference>
<dbReference type="InterPro" id="IPR004498">
    <property type="entry name" value="Ribosomal_PrmA_MeTrfase"/>
</dbReference>
<organism evidence="7">
    <name type="scientific">Hellea balneolensis</name>
    <dbReference type="NCBI Taxonomy" id="287478"/>
    <lineage>
        <taxon>Bacteria</taxon>
        <taxon>Pseudomonadati</taxon>
        <taxon>Pseudomonadota</taxon>
        <taxon>Alphaproteobacteria</taxon>
        <taxon>Maricaulales</taxon>
        <taxon>Robiginitomaculaceae</taxon>
        <taxon>Hellea</taxon>
    </lineage>
</organism>
<dbReference type="AlphaFoldDB" id="A0A7V5NXW5"/>
<gene>
    <name evidence="6" type="primary">prmA</name>
    <name evidence="7" type="ORF">ENK01_04345</name>
</gene>
<dbReference type="Proteomes" id="UP000885806">
    <property type="component" value="Unassembled WGS sequence"/>
</dbReference>
<feature type="binding site" evidence="6">
    <location>
        <position position="191"/>
    </location>
    <ligand>
        <name>S-adenosyl-L-methionine</name>
        <dbReference type="ChEBI" id="CHEBI:59789"/>
    </ligand>
</feature>
<accession>A0A7V5NXW5</accession>
<evidence type="ECO:0000256" key="1">
    <source>
        <dbReference type="ARBA" id="ARBA00009741"/>
    </source>
</evidence>
<evidence type="ECO:0000256" key="5">
    <source>
        <dbReference type="ARBA" id="ARBA00022691"/>
    </source>
</evidence>
<sequence length="297" mass="31999">MNDQPPFALFIRGPKAQIFDLADRLGFESEMNALAVSVFEDGPDSMHVQALYASRAEAEAALAGLNLAGLDITGVEHFITRLPDEDWVAKSQSGLPPVEAGRFFIYGAHDKDKIPMHCPYPILIEAGMAFGTGHHGTTKGCLLAFENLCAPKSRTKQIAHWPKTILDLGCGSGVLAIAAAKALNRNVLASDIDMDAIDVTRENARINQVGEHIEAVQLDGVPKDRGPFDLIFANILAPPLMAMADDIAHALAPAGVVILSGLLDEQADAMINRYEHTGLTLKRRASLAGWTTLVMRK</sequence>
<feature type="binding site" evidence="6">
    <location>
        <position position="138"/>
    </location>
    <ligand>
        <name>S-adenosyl-L-methionine</name>
        <dbReference type="ChEBI" id="CHEBI:59789"/>
    </ligand>
</feature>
<dbReference type="PANTHER" id="PTHR43648:SF1">
    <property type="entry name" value="ELECTRON TRANSFER FLAVOPROTEIN BETA SUBUNIT LYSINE METHYLTRANSFERASE"/>
    <property type="match status" value="1"/>
</dbReference>
<name>A0A7V5NXW5_9PROT</name>
<reference evidence="7" key="1">
    <citation type="journal article" date="2020" name="mSystems">
        <title>Genome- and Community-Level Interaction Insights into Carbon Utilization and Element Cycling Functions of Hydrothermarchaeota in Hydrothermal Sediment.</title>
        <authorList>
            <person name="Zhou Z."/>
            <person name="Liu Y."/>
            <person name="Xu W."/>
            <person name="Pan J."/>
            <person name="Luo Z.H."/>
            <person name="Li M."/>
        </authorList>
    </citation>
    <scope>NUCLEOTIDE SEQUENCE [LARGE SCALE GENOMIC DNA]</scope>
    <source>
        <strain evidence="7">HyVt-538</strain>
    </source>
</reference>